<keyword evidence="2" id="KW-0547">Nucleotide-binding</keyword>
<comment type="caution">
    <text evidence="12">The sequence shown here is derived from an EMBL/GenBank/DDBJ whole genome shotgun (WGS) entry which is preliminary data.</text>
</comment>
<evidence type="ECO:0000256" key="2">
    <source>
        <dbReference type="ARBA" id="ARBA00022741"/>
    </source>
</evidence>
<evidence type="ECO:0000259" key="10">
    <source>
        <dbReference type="PROSITE" id="PS50199"/>
    </source>
</evidence>
<dbReference type="GO" id="GO:0005524">
    <property type="term" value="F:ATP binding"/>
    <property type="evidence" value="ECO:0007669"/>
    <property type="project" value="UniProtKB-KW"/>
</dbReference>
<keyword evidence="8" id="KW-0175">Coiled coil</keyword>
<evidence type="ECO:0000256" key="4">
    <source>
        <dbReference type="ARBA" id="ARBA00022801"/>
    </source>
</evidence>
<dbReference type="InterPro" id="IPR001650">
    <property type="entry name" value="Helicase_C-like"/>
</dbReference>
<dbReference type="PROSITE" id="PS01358">
    <property type="entry name" value="ZF_RANBP2_1"/>
    <property type="match status" value="1"/>
</dbReference>
<protein>
    <submittedName>
        <fullName evidence="12">RAD5 protein</fullName>
    </submittedName>
</protein>
<dbReference type="Pfam" id="PF00641">
    <property type="entry name" value="Zn_ribbon_RanBP"/>
    <property type="match status" value="1"/>
</dbReference>
<dbReference type="PANTHER" id="PTHR45626:SF26">
    <property type="entry name" value="FAMILY HELICASE, PUTATIVE (AFU_ORTHOLOGUE AFUA_2G09120)-RELATED"/>
    <property type="match status" value="1"/>
</dbReference>
<feature type="region of interest" description="Disordered" evidence="9">
    <location>
        <begin position="648"/>
        <end position="688"/>
    </location>
</feature>
<dbReference type="SMART" id="SM00547">
    <property type="entry name" value="ZnF_RBZ"/>
    <property type="match status" value="1"/>
</dbReference>
<dbReference type="Proteomes" id="UP000649617">
    <property type="component" value="Unassembled WGS sequence"/>
</dbReference>
<organism evidence="12 13">
    <name type="scientific">Symbiodinium pilosum</name>
    <name type="common">Dinoflagellate</name>
    <dbReference type="NCBI Taxonomy" id="2952"/>
    <lineage>
        <taxon>Eukaryota</taxon>
        <taxon>Sar</taxon>
        <taxon>Alveolata</taxon>
        <taxon>Dinophyceae</taxon>
        <taxon>Suessiales</taxon>
        <taxon>Symbiodiniaceae</taxon>
        <taxon>Symbiodinium</taxon>
    </lineage>
</organism>
<evidence type="ECO:0000256" key="1">
    <source>
        <dbReference type="ARBA" id="ARBA00022723"/>
    </source>
</evidence>
<dbReference type="PANTHER" id="PTHR45626">
    <property type="entry name" value="TRANSCRIPTION TERMINATION FACTOR 2-RELATED"/>
    <property type="match status" value="1"/>
</dbReference>
<keyword evidence="6" id="KW-0067">ATP-binding</keyword>
<name>A0A812XCP7_SYMPI</name>
<dbReference type="InterPro" id="IPR049730">
    <property type="entry name" value="SNF2/RAD54-like_C"/>
</dbReference>
<evidence type="ECO:0000256" key="9">
    <source>
        <dbReference type="SAM" id="MobiDB-lite"/>
    </source>
</evidence>
<dbReference type="OrthoDB" id="446553at2759"/>
<dbReference type="Pfam" id="PF00271">
    <property type="entry name" value="Helicase_C"/>
    <property type="match status" value="1"/>
</dbReference>
<dbReference type="GO" id="GO:0016787">
    <property type="term" value="F:hydrolase activity"/>
    <property type="evidence" value="ECO:0007669"/>
    <property type="project" value="UniProtKB-KW"/>
</dbReference>
<evidence type="ECO:0000256" key="7">
    <source>
        <dbReference type="PROSITE-ProRule" id="PRU00322"/>
    </source>
</evidence>
<dbReference type="InterPro" id="IPR027417">
    <property type="entry name" value="P-loop_NTPase"/>
</dbReference>
<accession>A0A812XCP7</accession>
<feature type="compositionally biased region" description="Low complexity" evidence="9">
    <location>
        <begin position="722"/>
        <end position="739"/>
    </location>
</feature>
<dbReference type="CDD" id="cd18793">
    <property type="entry name" value="SF2_C_SNF"/>
    <property type="match status" value="1"/>
</dbReference>
<feature type="domain" description="RanBP2-type" evidence="10">
    <location>
        <begin position="691"/>
        <end position="720"/>
    </location>
</feature>
<dbReference type="GO" id="GO:0008094">
    <property type="term" value="F:ATP-dependent activity, acting on DNA"/>
    <property type="evidence" value="ECO:0007669"/>
    <property type="project" value="TreeGrafter"/>
</dbReference>
<keyword evidence="13" id="KW-1185">Reference proteome</keyword>
<feature type="compositionally biased region" description="Low complexity" evidence="9">
    <location>
        <begin position="761"/>
        <end position="772"/>
    </location>
</feature>
<dbReference type="Gene3D" id="3.40.50.300">
    <property type="entry name" value="P-loop containing nucleotide triphosphate hydrolases"/>
    <property type="match status" value="1"/>
</dbReference>
<feature type="non-terminal residue" evidence="12">
    <location>
        <position position="1"/>
    </location>
</feature>
<dbReference type="Gene3D" id="4.10.1060.10">
    <property type="entry name" value="Zinc finger, RanBP2-type"/>
    <property type="match status" value="1"/>
</dbReference>
<evidence type="ECO:0000256" key="6">
    <source>
        <dbReference type="ARBA" id="ARBA00022840"/>
    </source>
</evidence>
<dbReference type="PROSITE" id="PS50199">
    <property type="entry name" value="ZF_RANBP2_2"/>
    <property type="match status" value="1"/>
</dbReference>
<dbReference type="GO" id="GO:0005634">
    <property type="term" value="C:nucleus"/>
    <property type="evidence" value="ECO:0007669"/>
    <property type="project" value="TreeGrafter"/>
</dbReference>
<evidence type="ECO:0000259" key="11">
    <source>
        <dbReference type="PROSITE" id="PS51194"/>
    </source>
</evidence>
<dbReference type="SUPFAM" id="SSF52540">
    <property type="entry name" value="P-loop containing nucleoside triphosphate hydrolases"/>
    <property type="match status" value="2"/>
</dbReference>
<feature type="compositionally biased region" description="Low complexity" evidence="9">
    <location>
        <begin position="679"/>
        <end position="688"/>
    </location>
</feature>
<dbReference type="AlphaFoldDB" id="A0A812XCP7"/>
<dbReference type="GO" id="GO:0008270">
    <property type="term" value="F:zinc ion binding"/>
    <property type="evidence" value="ECO:0007669"/>
    <property type="project" value="UniProtKB-KW"/>
</dbReference>
<keyword evidence="1" id="KW-0479">Metal-binding</keyword>
<feature type="region of interest" description="Disordered" evidence="9">
    <location>
        <begin position="719"/>
        <end position="788"/>
    </location>
</feature>
<dbReference type="InterPro" id="IPR050628">
    <property type="entry name" value="SNF2_RAD54_helicase_TF"/>
</dbReference>
<dbReference type="EMBL" id="CAJNIZ010045333">
    <property type="protein sequence ID" value="CAE7717116.1"/>
    <property type="molecule type" value="Genomic_DNA"/>
</dbReference>
<evidence type="ECO:0000313" key="12">
    <source>
        <dbReference type="EMBL" id="CAE7717116.1"/>
    </source>
</evidence>
<evidence type="ECO:0000256" key="3">
    <source>
        <dbReference type="ARBA" id="ARBA00022771"/>
    </source>
</evidence>
<evidence type="ECO:0000256" key="5">
    <source>
        <dbReference type="ARBA" id="ARBA00022833"/>
    </source>
</evidence>
<dbReference type="SMART" id="SM00490">
    <property type="entry name" value="HELICc"/>
    <property type="match status" value="1"/>
</dbReference>
<dbReference type="GO" id="GO:0006281">
    <property type="term" value="P:DNA repair"/>
    <property type="evidence" value="ECO:0007669"/>
    <property type="project" value="TreeGrafter"/>
</dbReference>
<feature type="domain" description="Helicase C-terminal" evidence="11">
    <location>
        <begin position="495"/>
        <end position="664"/>
    </location>
</feature>
<keyword evidence="3 7" id="KW-0863">Zinc-finger</keyword>
<evidence type="ECO:0000313" key="13">
    <source>
        <dbReference type="Proteomes" id="UP000649617"/>
    </source>
</evidence>
<sequence>RFPEVPEADRGFFFPCNSTLICIPSHLHGQWAEEFVKFTGNKYKLVALSKDADLKKATVRTILESDVVLCDYQLFQRGFYLKRRQELAALVAPRSDLPDAEFAAKKQADDVAFKTLQCGTYTFQQNTHQHVWRGFLKGTPRGGEASWKQLGFPVLEQFFWRRVVFDELHELTGDSICRTLSFLRALHGTKHIASMASLLRVEVAGPGFTNCWRFLDACVRQNTAELPKLRVVQHLKFVRHTAQEWRALYLSACNAPAETADGKPCQNRKLLQLCSHFSAHELAEDANEACGRLLKSRQQEAAAAKEEVRKALRHLEALRRLGISLQLPKAPQEAKDVETFVEEACEEAKTLSPLADGLERLGLAGRWKRIGRLLEKGKEGEGKEGEDLEVLEGRGREGLEALSQAMVKLAQASGRLFFLQRTLALVEENSDASTRSCSICYEENLELEQLGITPCADIQPLMLEVASREEGVESKEGKDSKSVELDKELRKFGSKLGAIVIQLREIKQKDPGAKCIVFCQWESLLQNIAAAFKAFGIRFARLHGSVYARTRTLERFKGADSETDVLLLSLEQSASGTNLTCASHVILVHPMDAETQEQSVAFELQAIGRVRRWGQTRSEIHIWRFCTIGTVEEEITSKHQKEIYETCRSSDPMPSAETQVSPAAKLAKRKREEEKAQGRSAAMAARSPRPCLGPWPCPRCTLLNAADALTCDACDGPRPGGHASNASTTAKSAAAVAKPSPHPKSFGKPLVHQTVAMDLDSSSASSSSSSSESEQKAGLLQPHRADVT</sequence>
<gene>
    <name evidence="12" type="primary">RAD5</name>
    <name evidence="12" type="ORF">SPIL2461_LOCUS20394</name>
</gene>
<keyword evidence="4" id="KW-0378">Hydrolase</keyword>
<dbReference type="InterPro" id="IPR001876">
    <property type="entry name" value="Znf_RanBP2"/>
</dbReference>
<reference evidence="12" key="1">
    <citation type="submission" date="2021-02" db="EMBL/GenBank/DDBJ databases">
        <authorList>
            <person name="Dougan E. K."/>
            <person name="Rhodes N."/>
            <person name="Thang M."/>
            <person name="Chan C."/>
        </authorList>
    </citation>
    <scope>NUCLEOTIDE SEQUENCE</scope>
</reference>
<proteinExistence type="predicted"/>
<feature type="coiled-coil region" evidence="8">
    <location>
        <begin position="294"/>
        <end position="321"/>
    </location>
</feature>
<keyword evidence="5" id="KW-0862">Zinc</keyword>
<dbReference type="PROSITE" id="PS51194">
    <property type="entry name" value="HELICASE_CTER"/>
    <property type="match status" value="1"/>
</dbReference>
<evidence type="ECO:0000256" key="8">
    <source>
        <dbReference type="SAM" id="Coils"/>
    </source>
</evidence>